<keyword evidence="1" id="KW-0812">Transmembrane</keyword>
<keyword evidence="1" id="KW-0472">Membrane</keyword>
<name>A0A1G1VQT4_9BACT</name>
<reference evidence="2 3" key="1">
    <citation type="journal article" date="2016" name="Nat. Commun.">
        <title>Thousands of microbial genomes shed light on interconnected biogeochemical processes in an aquifer system.</title>
        <authorList>
            <person name="Anantharaman K."/>
            <person name="Brown C.T."/>
            <person name="Hug L.A."/>
            <person name="Sharon I."/>
            <person name="Castelle C.J."/>
            <person name="Probst A.J."/>
            <person name="Thomas B.C."/>
            <person name="Singh A."/>
            <person name="Wilkins M.J."/>
            <person name="Karaoz U."/>
            <person name="Brodie E.L."/>
            <person name="Williams K.H."/>
            <person name="Hubbard S.S."/>
            <person name="Banfield J.F."/>
        </authorList>
    </citation>
    <scope>NUCLEOTIDE SEQUENCE [LARGE SCALE GENOMIC DNA]</scope>
</reference>
<feature type="transmembrane region" description="Helical" evidence="1">
    <location>
        <begin position="12"/>
        <end position="44"/>
    </location>
</feature>
<evidence type="ECO:0000256" key="1">
    <source>
        <dbReference type="SAM" id="Phobius"/>
    </source>
</evidence>
<accession>A0A1G1VQT4</accession>
<dbReference type="Proteomes" id="UP000179233">
    <property type="component" value="Unassembled WGS sequence"/>
</dbReference>
<protein>
    <submittedName>
        <fullName evidence="2">Uncharacterized protein</fullName>
    </submittedName>
</protein>
<dbReference type="EMBL" id="MHCJ01000006">
    <property type="protein sequence ID" value="OGY17743.1"/>
    <property type="molecule type" value="Genomic_DNA"/>
</dbReference>
<sequence>MEKAFLTGNHVWWHHLLVGFVGAVKYSILSGSFLLLALLGYYLLQTLPSPLSYILGLGFLFTGVSLCLSSVYELVVRAVSFRYTRTHCFICRSQELEKYPQLS</sequence>
<keyword evidence="1" id="KW-1133">Transmembrane helix</keyword>
<gene>
    <name evidence="2" type="ORF">A2786_00245</name>
</gene>
<evidence type="ECO:0000313" key="3">
    <source>
        <dbReference type="Proteomes" id="UP000179233"/>
    </source>
</evidence>
<dbReference type="AlphaFoldDB" id="A0A1G1VQT4"/>
<feature type="transmembrane region" description="Helical" evidence="1">
    <location>
        <begin position="50"/>
        <end position="75"/>
    </location>
</feature>
<comment type="caution">
    <text evidence="2">The sequence shown here is derived from an EMBL/GenBank/DDBJ whole genome shotgun (WGS) entry which is preliminary data.</text>
</comment>
<organism evidence="2 3">
    <name type="scientific">Candidatus Chisholmbacteria bacterium RIFCSPHIGHO2_01_FULL_52_32</name>
    <dbReference type="NCBI Taxonomy" id="1797591"/>
    <lineage>
        <taxon>Bacteria</taxon>
        <taxon>Candidatus Chisholmiibacteriota</taxon>
    </lineage>
</organism>
<proteinExistence type="predicted"/>
<evidence type="ECO:0000313" key="2">
    <source>
        <dbReference type="EMBL" id="OGY17743.1"/>
    </source>
</evidence>